<feature type="transmembrane region" description="Helical" evidence="1">
    <location>
        <begin position="340"/>
        <end position="359"/>
    </location>
</feature>
<dbReference type="EMBL" id="LCDD01000053">
    <property type="protein sequence ID" value="KKS44877.1"/>
    <property type="molecule type" value="Genomic_DNA"/>
</dbReference>
<dbReference type="InterPro" id="IPR038731">
    <property type="entry name" value="RgtA/B/C-like"/>
</dbReference>
<sequence length="522" mass="60272">MKLSGIKLFLLACFLALAAFAGYLPDLKDYGPTWDEFFHRPTGKQYLDYFRTGNKEKILSLQKASWLPPVASILGQIFIENIALNKIYPMETDRFHLAAVFYASVIVATVFLITFLVLGNIWLSLGAAMLLFFHPQFAVQAHTNVRDMGLVMFFTLTIFSLMLSVRNRGGSLIWAALSGLLTGLALDSKQNGIYLLFIALIWLFVNKKILGKRLLPAIILYLFTAAISFFIFWPYLWFDTLNHLQLAWEYLRSESIMAGSLTFYGQTYYSMRNIPFYYPFVMLFIVTQPLISGAAVIGLYGSFRGLKGKPKEGMLFLWLFIPLIRYYIPSTAISHDQIRHFLEVLPAVPILACLTLSNLYKFAQTYKLKYLTVSTHILIAVMILYNAYLYFAYRPYGSAYFNFLAGSPDYVTQSFDVEYWGNVYREATKYLNNQYGQKKTFLMPGLGTHLLLENGFKGKITEDFNSEYDYVIFMNKRNWINDRPYLIWLLSNKKPIFTISRGGKILFYQFKPYKEDYIQRGG</sequence>
<keyword evidence="1" id="KW-0812">Transmembrane</keyword>
<reference evidence="4 5" key="1">
    <citation type="journal article" date="2015" name="Nature">
        <title>rRNA introns, odd ribosomes, and small enigmatic genomes across a large radiation of phyla.</title>
        <authorList>
            <person name="Brown C.T."/>
            <person name="Hug L.A."/>
            <person name="Thomas B.C."/>
            <person name="Sharon I."/>
            <person name="Castelle C.J."/>
            <person name="Singh A."/>
            <person name="Wilkins M.J."/>
            <person name="Williams K.H."/>
            <person name="Banfield J.F."/>
        </authorList>
    </citation>
    <scope>NUCLEOTIDE SEQUENCE [LARGE SCALE GENOMIC DNA]</scope>
</reference>
<evidence type="ECO:0000259" key="3">
    <source>
        <dbReference type="Pfam" id="PF13231"/>
    </source>
</evidence>
<dbReference type="AlphaFoldDB" id="A0A0G0Z826"/>
<evidence type="ECO:0000256" key="2">
    <source>
        <dbReference type="SAM" id="SignalP"/>
    </source>
</evidence>
<feature type="transmembrane region" description="Helical" evidence="1">
    <location>
        <begin position="145"/>
        <end position="163"/>
    </location>
</feature>
<evidence type="ECO:0000313" key="4">
    <source>
        <dbReference type="EMBL" id="KKS44877.1"/>
    </source>
</evidence>
<organism evidence="4 5">
    <name type="scientific">Candidatus Gottesmanbacteria bacterium GW2011_GWA2_42_18</name>
    <dbReference type="NCBI Taxonomy" id="1618442"/>
    <lineage>
        <taxon>Bacteria</taxon>
        <taxon>Candidatus Gottesmaniibacteriota</taxon>
    </lineage>
</organism>
<feature type="transmembrane region" description="Helical" evidence="1">
    <location>
        <begin position="371"/>
        <end position="393"/>
    </location>
</feature>
<feature type="chain" id="PRO_5002535734" description="Glycosyltransferase RgtA/B/C/D-like domain-containing protein" evidence="2">
    <location>
        <begin position="19"/>
        <end position="522"/>
    </location>
</feature>
<protein>
    <recommendedName>
        <fullName evidence="3">Glycosyltransferase RgtA/B/C/D-like domain-containing protein</fullName>
    </recommendedName>
</protein>
<keyword evidence="1" id="KW-0472">Membrane</keyword>
<feature type="transmembrane region" description="Helical" evidence="1">
    <location>
        <begin position="100"/>
        <end position="133"/>
    </location>
</feature>
<comment type="caution">
    <text evidence="4">The sequence shown here is derived from an EMBL/GenBank/DDBJ whole genome shotgun (WGS) entry which is preliminary data.</text>
</comment>
<dbReference type="Pfam" id="PF13231">
    <property type="entry name" value="PMT_2"/>
    <property type="match status" value="1"/>
</dbReference>
<feature type="domain" description="Glycosyltransferase RgtA/B/C/D-like" evidence="3">
    <location>
        <begin position="99"/>
        <end position="237"/>
    </location>
</feature>
<evidence type="ECO:0000313" key="5">
    <source>
        <dbReference type="Proteomes" id="UP000034320"/>
    </source>
</evidence>
<keyword evidence="2" id="KW-0732">Signal</keyword>
<feature type="transmembrane region" description="Helical" evidence="1">
    <location>
        <begin position="276"/>
        <end position="300"/>
    </location>
</feature>
<feature type="transmembrane region" description="Helical" evidence="1">
    <location>
        <begin position="192"/>
        <end position="210"/>
    </location>
</feature>
<accession>A0A0G0Z826</accession>
<keyword evidence="1" id="KW-1133">Transmembrane helix</keyword>
<proteinExistence type="predicted"/>
<feature type="transmembrane region" description="Helical" evidence="1">
    <location>
        <begin position="170"/>
        <end position="186"/>
    </location>
</feature>
<gene>
    <name evidence="4" type="ORF">UV09_C0053G0010</name>
</gene>
<dbReference type="Proteomes" id="UP000034320">
    <property type="component" value="Unassembled WGS sequence"/>
</dbReference>
<feature type="transmembrane region" description="Helical" evidence="1">
    <location>
        <begin position="312"/>
        <end position="328"/>
    </location>
</feature>
<feature type="transmembrane region" description="Helical" evidence="1">
    <location>
        <begin position="217"/>
        <end position="238"/>
    </location>
</feature>
<feature type="signal peptide" evidence="2">
    <location>
        <begin position="1"/>
        <end position="18"/>
    </location>
</feature>
<evidence type="ECO:0000256" key="1">
    <source>
        <dbReference type="SAM" id="Phobius"/>
    </source>
</evidence>
<name>A0A0G0Z826_9BACT</name>